<evidence type="ECO:0000259" key="22">
    <source>
        <dbReference type="PROSITE" id="PS50011"/>
    </source>
</evidence>
<reference evidence="23" key="1">
    <citation type="submission" date="2022-12" db="EMBL/GenBank/DDBJ databases">
        <title>Draft genome assemblies for two species of Escallonia (Escalloniales).</title>
        <authorList>
            <person name="Chanderbali A."/>
            <person name="Dervinis C."/>
            <person name="Anghel I."/>
            <person name="Soltis D."/>
            <person name="Soltis P."/>
            <person name="Zapata F."/>
        </authorList>
    </citation>
    <scope>NUCLEOTIDE SEQUENCE</scope>
    <source>
        <strain evidence="23">UCBG92.1500</strain>
        <tissue evidence="23">Leaf</tissue>
    </source>
</reference>
<evidence type="ECO:0000256" key="17">
    <source>
        <dbReference type="ARBA" id="ARBA00047899"/>
    </source>
</evidence>
<dbReference type="GO" id="GO:0005524">
    <property type="term" value="F:ATP binding"/>
    <property type="evidence" value="ECO:0007669"/>
    <property type="project" value="UniProtKB-UniRule"/>
</dbReference>
<dbReference type="InterPro" id="IPR003591">
    <property type="entry name" value="Leu-rich_rpt_typical-subtyp"/>
</dbReference>
<dbReference type="Pfam" id="PF07714">
    <property type="entry name" value="PK_Tyr_Ser-Thr"/>
    <property type="match status" value="1"/>
</dbReference>
<keyword evidence="12 19" id="KW-0067">ATP-binding</keyword>
<dbReference type="GO" id="GO:0005886">
    <property type="term" value="C:plasma membrane"/>
    <property type="evidence" value="ECO:0007669"/>
    <property type="project" value="UniProtKB-SubCell"/>
</dbReference>
<evidence type="ECO:0000256" key="19">
    <source>
        <dbReference type="PROSITE-ProRule" id="PRU10141"/>
    </source>
</evidence>
<evidence type="ECO:0000256" key="3">
    <source>
        <dbReference type="ARBA" id="ARBA00022475"/>
    </source>
</evidence>
<dbReference type="PROSITE" id="PS00107">
    <property type="entry name" value="PROTEIN_KINASE_ATP"/>
    <property type="match status" value="1"/>
</dbReference>
<keyword evidence="5" id="KW-0433">Leucine-rich repeat</keyword>
<keyword evidence="4" id="KW-0723">Serine/threonine-protein kinase</keyword>
<dbReference type="InterPro" id="IPR032675">
    <property type="entry name" value="LRR_dom_sf"/>
</dbReference>
<accession>A0AA88UEG1</accession>
<evidence type="ECO:0000256" key="2">
    <source>
        <dbReference type="ARBA" id="ARBA00012513"/>
    </source>
</evidence>
<keyword evidence="7 20" id="KW-0812">Transmembrane</keyword>
<dbReference type="GO" id="GO:0051707">
    <property type="term" value="P:response to other organism"/>
    <property type="evidence" value="ECO:0007669"/>
    <property type="project" value="UniProtKB-ARBA"/>
</dbReference>
<evidence type="ECO:0000313" key="24">
    <source>
        <dbReference type="Proteomes" id="UP001187471"/>
    </source>
</evidence>
<dbReference type="Pfam" id="PF00560">
    <property type="entry name" value="LRR_1"/>
    <property type="match status" value="3"/>
</dbReference>
<keyword evidence="24" id="KW-1185">Reference proteome</keyword>
<dbReference type="InterPro" id="IPR000719">
    <property type="entry name" value="Prot_kinase_dom"/>
</dbReference>
<evidence type="ECO:0000256" key="9">
    <source>
        <dbReference type="ARBA" id="ARBA00022737"/>
    </source>
</evidence>
<keyword evidence="16" id="KW-0325">Glycoprotein</keyword>
<dbReference type="EC" id="2.7.11.1" evidence="2"/>
<evidence type="ECO:0000256" key="20">
    <source>
        <dbReference type="SAM" id="Phobius"/>
    </source>
</evidence>
<dbReference type="FunFam" id="3.80.10.10:FF:000077">
    <property type="entry name" value="LRR receptor-like serine/threonine-protein kinase ERL1"/>
    <property type="match status" value="1"/>
</dbReference>
<keyword evidence="8 21" id="KW-0732">Signal</keyword>
<evidence type="ECO:0000256" key="10">
    <source>
        <dbReference type="ARBA" id="ARBA00022741"/>
    </source>
</evidence>
<evidence type="ECO:0000256" key="14">
    <source>
        <dbReference type="ARBA" id="ARBA00023136"/>
    </source>
</evidence>
<comment type="catalytic activity">
    <reaction evidence="17">
        <text>L-threonyl-[protein] + ATP = O-phospho-L-threonyl-[protein] + ADP + H(+)</text>
        <dbReference type="Rhea" id="RHEA:46608"/>
        <dbReference type="Rhea" id="RHEA-COMP:11060"/>
        <dbReference type="Rhea" id="RHEA-COMP:11605"/>
        <dbReference type="ChEBI" id="CHEBI:15378"/>
        <dbReference type="ChEBI" id="CHEBI:30013"/>
        <dbReference type="ChEBI" id="CHEBI:30616"/>
        <dbReference type="ChEBI" id="CHEBI:61977"/>
        <dbReference type="ChEBI" id="CHEBI:456216"/>
        <dbReference type="EC" id="2.7.11.1"/>
    </reaction>
</comment>
<organism evidence="23 24">
    <name type="scientific">Escallonia rubra</name>
    <dbReference type="NCBI Taxonomy" id="112253"/>
    <lineage>
        <taxon>Eukaryota</taxon>
        <taxon>Viridiplantae</taxon>
        <taxon>Streptophyta</taxon>
        <taxon>Embryophyta</taxon>
        <taxon>Tracheophyta</taxon>
        <taxon>Spermatophyta</taxon>
        <taxon>Magnoliopsida</taxon>
        <taxon>eudicotyledons</taxon>
        <taxon>Gunneridae</taxon>
        <taxon>Pentapetalae</taxon>
        <taxon>asterids</taxon>
        <taxon>campanulids</taxon>
        <taxon>Escalloniales</taxon>
        <taxon>Escalloniaceae</taxon>
        <taxon>Escallonia</taxon>
    </lineage>
</organism>
<dbReference type="Gene3D" id="3.80.10.10">
    <property type="entry name" value="Ribonuclease Inhibitor"/>
    <property type="match status" value="3"/>
</dbReference>
<evidence type="ECO:0000256" key="7">
    <source>
        <dbReference type="ARBA" id="ARBA00022692"/>
    </source>
</evidence>
<evidence type="ECO:0000256" key="11">
    <source>
        <dbReference type="ARBA" id="ARBA00022777"/>
    </source>
</evidence>
<dbReference type="Gene3D" id="3.30.200.20">
    <property type="entry name" value="Phosphorylase Kinase, domain 1"/>
    <property type="match status" value="1"/>
</dbReference>
<evidence type="ECO:0000256" key="12">
    <source>
        <dbReference type="ARBA" id="ARBA00022840"/>
    </source>
</evidence>
<feature type="chain" id="PRO_5041681658" description="non-specific serine/threonine protein kinase" evidence="21">
    <location>
        <begin position="19"/>
        <end position="970"/>
    </location>
</feature>
<name>A0AA88UEG1_9ASTE</name>
<dbReference type="FunFam" id="3.80.10.10:FF:000413">
    <property type="entry name" value="Inactive leucine-rich repeat receptor-like protein kinase"/>
    <property type="match status" value="1"/>
</dbReference>
<evidence type="ECO:0000256" key="15">
    <source>
        <dbReference type="ARBA" id="ARBA00023170"/>
    </source>
</evidence>
<dbReference type="InterPro" id="IPR001245">
    <property type="entry name" value="Ser-Thr/Tyr_kinase_cat_dom"/>
</dbReference>
<dbReference type="PANTHER" id="PTHR48053">
    <property type="entry name" value="LEUCINE RICH REPEAT FAMILY PROTEIN, EXPRESSED"/>
    <property type="match status" value="1"/>
</dbReference>
<feature type="transmembrane region" description="Helical" evidence="20">
    <location>
        <begin position="608"/>
        <end position="634"/>
    </location>
</feature>
<dbReference type="InterPro" id="IPR001611">
    <property type="entry name" value="Leu-rich_rpt"/>
</dbReference>
<dbReference type="InterPro" id="IPR011009">
    <property type="entry name" value="Kinase-like_dom_sf"/>
</dbReference>
<keyword evidence="6" id="KW-0808">Transferase</keyword>
<dbReference type="GO" id="GO:0004674">
    <property type="term" value="F:protein serine/threonine kinase activity"/>
    <property type="evidence" value="ECO:0007669"/>
    <property type="project" value="UniProtKB-KW"/>
</dbReference>
<evidence type="ECO:0000256" key="4">
    <source>
        <dbReference type="ARBA" id="ARBA00022527"/>
    </source>
</evidence>
<evidence type="ECO:0000256" key="16">
    <source>
        <dbReference type="ARBA" id="ARBA00023180"/>
    </source>
</evidence>
<keyword evidence="9" id="KW-0677">Repeat</keyword>
<dbReference type="InterPro" id="IPR055414">
    <property type="entry name" value="LRR_R13L4/SHOC2-like"/>
</dbReference>
<feature type="signal peptide" evidence="21">
    <location>
        <begin position="1"/>
        <end position="18"/>
    </location>
</feature>
<evidence type="ECO:0000256" key="1">
    <source>
        <dbReference type="ARBA" id="ARBA00004251"/>
    </source>
</evidence>
<evidence type="ECO:0000256" key="5">
    <source>
        <dbReference type="ARBA" id="ARBA00022614"/>
    </source>
</evidence>
<protein>
    <recommendedName>
        <fullName evidence="2">non-specific serine/threonine protein kinase</fullName>
        <ecNumber evidence="2">2.7.11.1</ecNumber>
    </recommendedName>
</protein>
<dbReference type="Gene3D" id="1.10.510.10">
    <property type="entry name" value="Transferase(Phosphotransferase) domain 1"/>
    <property type="match status" value="1"/>
</dbReference>
<evidence type="ECO:0000256" key="8">
    <source>
        <dbReference type="ARBA" id="ARBA00022729"/>
    </source>
</evidence>
<keyword evidence="11" id="KW-0418">Kinase</keyword>
<evidence type="ECO:0000256" key="6">
    <source>
        <dbReference type="ARBA" id="ARBA00022679"/>
    </source>
</evidence>
<keyword evidence="3" id="KW-1003">Cell membrane</keyword>
<feature type="binding site" evidence="19">
    <location>
        <position position="716"/>
    </location>
    <ligand>
        <name>ATP</name>
        <dbReference type="ChEBI" id="CHEBI:30616"/>
    </ligand>
</feature>
<proteinExistence type="predicted"/>
<gene>
    <name evidence="23" type="ORF">RJ640_010356</name>
</gene>
<dbReference type="FunFam" id="3.80.10.10:FF:000402">
    <property type="entry name" value="Putative LRR receptor-like serine/threonine-protein kinase IRK"/>
    <property type="match status" value="1"/>
</dbReference>
<comment type="caution">
    <text evidence="23">The sequence shown here is derived from an EMBL/GenBank/DDBJ whole genome shotgun (WGS) entry which is preliminary data.</text>
</comment>
<dbReference type="AlphaFoldDB" id="A0AA88UEG1"/>
<comment type="catalytic activity">
    <reaction evidence="18">
        <text>L-seryl-[protein] + ATP = O-phospho-L-seryl-[protein] + ADP + H(+)</text>
        <dbReference type="Rhea" id="RHEA:17989"/>
        <dbReference type="Rhea" id="RHEA-COMP:9863"/>
        <dbReference type="Rhea" id="RHEA-COMP:11604"/>
        <dbReference type="ChEBI" id="CHEBI:15378"/>
        <dbReference type="ChEBI" id="CHEBI:29999"/>
        <dbReference type="ChEBI" id="CHEBI:30616"/>
        <dbReference type="ChEBI" id="CHEBI:83421"/>
        <dbReference type="ChEBI" id="CHEBI:456216"/>
        <dbReference type="EC" id="2.7.11.1"/>
    </reaction>
</comment>
<feature type="domain" description="Protein kinase" evidence="22">
    <location>
        <begin position="687"/>
        <end position="959"/>
    </location>
</feature>
<dbReference type="Pfam" id="PF08263">
    <property type="entry name" value="LRRNT_2"/>
    <property type="match status" value="1"/>
</dbReference>
<dbReference type="PROSITE" id="PS50011">
    <property type="entry name" value="PROTEIN_KINASE_DOM"/>
    <property type="match status" value="1"/>
</dbReference>
<evidence type="ECO:0000256" key="13">
    <source>
        <dbReference type="ARBA" id="ARBA00022989"/>
    </source>
</evidence>
<dbReference type="FunFam" id="1.10.510.10:FF:000267">
    <property type="entry name" value="probable LRR receptor-like serine/threonine-protein kinase IRK"/>
    <property type="match status" value="1"/>
</dbReference>
<dbReference type="Pfam" id="PF23598">
    <property type="entry name" value="LRR_14"/>
    <property type="match status" value="2"/>
</dbReference>
<dbReference type="SMART" id="SM00369">
    <property type="entry name" value="LRR_TYP"/>
    <property type="match status" value="7"/>
</dbReference>
<dbReference type="SUPFAM" id="SSF56112">
    <property type="entry name" value="Protein kinase-like (PK-like)"/>
    <property type="match status" value="1"/>
</dbReference>
<dbReference type="EMBL" id="JAVXUO010001488">
    <property type="protein sequence ID" value="KAK2981839.1"/>
    <property type="molecule type" value="Genomic_DNA"/>
</dbReference>
<dbReference type="SUPFAM" id="SSF52058">
    <property type="entry name" value="L domain-like"/>
    <property type="match status" value="2"/>
</dbReference>
<dbReference type="FunFam" id="3.30.200.20:FF:000295">
    <property type="entry name" value="probable LRR receptor-like serine/threonine-protein kinase IRK"/>
    <property type="match status" value="1"/>
</dbReference>
<keyword evidence="13 20" id="KW-1133">Transmembrane helix</keyword>
<dbReference type="PANTHER" id="PTHR48053:SF22">
    <property type="entry name" value="MDIS1-INTERACTING RECEPTOR LIKE KINASE 2-LIKE"/>
    <property type="match status" value="1"/>
</dbReference>
<keyword evidence="10 19" id="KW-0547">Nucleotide-binding</keyword>
<dbReference type="GO" id="GO:0006952">
    <property type="term" value="P:defense response"/>
    <property type="evidence" value="ECO:0007669"/>
    <property type="project" value="UniProtKB-ARBA"/>
</dbReference>
<dbReference type="InterPro" id="IPR051716">
    <property type="entry name" value="Plant_RL_S/T_kinase"/>
</dbReference>
<sequence>MLLNLLLTVLFSIPAVFCESPDPAFNDDVLGLIVFKAGLQDPESRLASWNEDDDTPCNWAGVKCDPLTHRVTELTLNSFSLSGHISKSLLRVQFLRKLSLSGNNFTGAINPILARLGNLRLLDLSGNGLSGSIPGELFGQCWSLRAISLAKNNLTGPIPDSLASCLTLEGVNFSSNYLSGYLPSKIWSLTAVRSLDLSNNLLEGELPNGIESLYDLRSVNLGKNKFTGNLPDDIGGCLLLKSLDFSENLLSGVLPWSMQKLSLCTSASLRGNSFTGELPDWIGDMRSLEILDLSANNFSGPVLNSIGDLQFLKELNLSSNRFTGSLPESLANCKSLLAVDVSQNLLTGDLPGWTFKLGLKSVLLSGNRLSGSIEYPSLPSGAASYRSLEVLDLSWNAFSGEIASYIGNFTSLQFLNMSVNSMIGSIPASVGDLKAARVLDLSRNRLDGSIPREIGGAVALQELRLERNFLTGIIPTQIEKCSSLTTLILSHNNLTGSVPLALTNLTELETVDLSFNHLSGSLPKELTNLSHLLTFNISHNRLQGELPVGGFFNTISPSSVADNPSLCGSVVNHSCPAVHPKPIVLNPNSSSGSSRHGSLSPNLRHKKIILSVSALIAIGAAIFIALGVITVSVLNLHVRSSMSRSAAAVTLSYGDDFSHSYTTESNYGKLVMFSGDAEFVAGAHALLNKESELGRGGFGAVYQTALRDGRPVAIKKLNVASLMKSQEDFDREVKTLGKARHHNLVALEGYYWTPSLQLLITEYVCSGSLYKHLHEERSKYGFSWQQRFNIILGAAKGLAHLHRMNIIHYNLKSSNILLDASGEPKVGDFGLARLLPALDRHILSSKVQSALGYMAPEFACQTVNITEKCDVYGFGVLTLEVVTGKRPVEYMEDDVVVLCDMVRGALEDGRAEECVDRSLQGNIPVEEAIPVIKLGLICASQVPSNRPDMEEVIKILELIQCPSEGQEELE</sequence>
<comment type="subcellular location">
    <subcellularLocation>
        <location evidence="1">Cell membrane</location>
        <topology evidence="1">Single-pass type I membrane protein</topology>
    </subcellularLocation>
</comment>
<evidence type="ECO:0000313" key="23">
    <source>
        <dbReference type="EMBL" id="KAK2981839.1"/>
    </source>
</evidence>
<evidence type="ECO:0000256" key="18">
    <source>
        <dbReference type="ARBA" id="ARBA00048679"/>
    </source>
</evidence>
<dbReference type="InterPro" id="IPR017441">
    <property type="entry name" value="Protein_kinase_ATP_BS"/>
</dbReference>
<dbReference type="CDD" id="cd14066">
    <property type="entry name" value="STKc_IRAK"/>
    <property type="match status" value="1"/>
</dbReference>
<dbReference type="InterPro" id="IPR013210">
    <property type="entry name" value="LRR_N_plant-typ"/>
</dbReference>
<dbReference type="Proteomes" id="UP001187471">
    <property type="component" value="Unassembled WGS sequence"/>
</dbReference>
<keyword evidence="14 20" id="KW-0472">Membrane</keyword>
<keyword evidence="15" id="KW-0675">Receptor</keyword>
<evidence type="ECO:0000256" key="21">
    <source>
        <dbReference type="SAM" id="SignalP"/>
    </source>
</evidence>